<accession>A0A179UFA0</accession>
<dbReference type="AlphaFoldDB" id="A0A179UFA0"/>
<dbReference type="STRING" id="559298.A0A179UFA0"/>
<sequence length="637" mass="72455">MPHFLVFFHLNSKARSLNMDVTRQSFSQHLPRLLNDLAKSSFVAVDLEFSGIVPRQSAPSPGSNLWGEKQTLQTRYEEVKEAADTYQVLQIGLTFAMEDGETGTYVLRPYNLHINPVLDERLGVERRWSYQSRAVEFLIKNGFRMEAPFVEGLPYLSRLEEQLAMTKLAESENSTAKIADIKPENMDPESHTFVAKVRGLIDSWIDEIGDKEEYLNIPEPGGLENGNMAGPLGSWRFALNSYQKRLVHQLVRAEYPSLVSISRKTFVQIIPYNKQREEYIRVDKWRTLRERIVQQMGFRWIVEGMVGGDLSAMDPRVFLPCIPDSATVDAEALSNYSDDLRSKLKSRQPVLVGHNLFTDLINFYKCFIGNLPDRIEDFKEAIHSLFPLVIDTKYMATHNCSSVTPSSSLAEINDNLAMRKTPKIFIDPEHDKYVVEKPLHEAGYDSLLTAKVLIKLTVELQGEAPIANVPRPCIAQPVVLDDWPRAPLRTASRMRSRVENKAKKLIDIGEPDCSDSQSFSSSTSIFDRRSSSELVAISTPKQSPVDWSKESEVSRIRSLLSTPTQSEPLAGRTHGTDKSQPPFMDPSSPFWKLQERAMIQHKRKRARLIPQFLDDFWGIYGNKLRVFGTLEEICDLN</sequence>
<dbReference type="GO" id="GO:1990431">
    <property type="term" value="P:priRNA 3'-end processing"/>
    <property type="evidence" value="ECO:0007669"/>
    <property type="project" value="TreeGrafter"/>
</dbReference>
<dbReference type="PANTHER" id="PTHR15092">
    <property type="entry name" value="POLY A -SPECIFIC RIBONUCLEASE/TARGET OF EGR1, MEMBER 1"/>
    <property type="match status" value="1"/>
</dbReference>
<dbReference type="GO" id="GO:0000175">
    <property type="term" value="F:3'-5'-RNA exonuclease activity"/>
    <property type="evidence" value="ECO:0007669"/>
    <property type="project" value="TreeGrafter"/>
</dbReference>
<name>A0A179UFA0_BLAGS</name>
<dbReference type="EMBL" id="GG657451">
    <property type="protein sequence ID" value="OAT06644.1"/>
    <property type="molecule type" value="Genomic_DNA"/>
</dbReference>
<evidence type="ECO:0000313" key="4">
    <source>
        <dbReference type="Proteomes" id="UP000002038"/>
    </source>
</evidence>
<dbReference type="OrthoDB" id="414075at2759"/>
<evidence type="ECO:0000256" key="2">
    <source>
        <dbReference type="SAM" id="MobiDB-lite"/>
    </source>
</evidence>
<dbReference type="SUPFAM" id="SSF53098">
    <property type="entry name" value="Ribonuclease H-like"/>
    <property type="match status" value="1"/>
</dbReference>
<feature type="region of interest" description="Disordered" evidence="2">
    <location>
        <begin position="559"/>
        <end position="583"/>
    </location>
</feature>
<reference evidence="4" key="1">
    <citation type="journal article" date="2015" name="PLoS Genet.">
        <title>The dynamic genome and transcriptome of the human fungal pathogen Blastomyces and close relative Emmonsia.</title>
        <authorList>
            <person name="Munoz J.F."/>
            <person name="Gauthier G.M."/>
            <person name="Desjardins C.A."/>
            <person name="Gallo J.E."/>
            <person name="Holder J."/>
            <person name="Sullivan T.D."/>
            <person name="Marty A.J."/>
            <person name="Carmen J.C."/>
            <person name="Chen Z."/>
            <person name="Ding L."/>
            <person name="Gujja S."/>
            <person name="Magrini V."/>
            <person name="Misas E."/>
            <person name="Mitreva M."/>
            <person name="Priest M."/>
            <person name="Saif S."/>
            <person name="Whiston E.A."/>
            <person name="Young S."/>
            <person name="Zeng Q."/>
            <person name="Goldman W.E."/>
            <person name="Mardis E.R."/>
            <person name="Taylor J.W."/>
            <person name="McEwen J.G."/>
            <person name="Clay O.K."/>
            <person name="Klein B.S."/>
            <person name="Cuomo C.A."/>
        </authorList>
    </citation>
    <scope>NUCLEOTIDE SEQUENCE [LARGE SCALE GENOMIC DNA]</scope>
    <source>
        <strain evidence="4">SLH14081</strain>
    </source>
</reference>
<dbReference type="Pfam" id="PF04857">
    <property type="entry name" value="CAF1"/>
    <property type="match status" value="1"/>
</dbReference>
<dbReference type="InterPro" id="IPR036397">
    <property type="entry name" value="RNaseH_sf"/>
</dbReference>
<dbReference type="Gene3D" id="3.30.420.10">
    <property type="entry name" value="Ribonuclease H-like superfamily/Ribonuclease H"/>
    <property type="match status" value="2"/>
</dbReference>
<dbReference type="InterPro" id="IPR051181">
    <property type="entry name" value="CAF1_poly(A)_ribonucleases"/>
</dbReference>
<organism evidence="3 4">
    <name type="scientific">Blastomyces gilchristii (strain SLH14081)</name>
    <name type="common">Blastomyces dermatitidis</name>
    <dbReference type="NCBI Taxonomy" id="559298"/>
    <lineage>
        <taxon>Eukaryota</taxon>
        <taxon>Fungi</taxon>
        <taxon>Dikarya</taxon>
        <taxon>Ascomycota</taxon>
        <taxon>Pezizomycotina</taxon>
        <taxon>Eurotiomycetes</taxon>
        <taxon>Eurotiomycetidae</taxon>
        <taxon>Onygenales</taxon>
        <taxon>Ajellomycetaceae</taxon>
        <taxon>Blastomyces</taxon>
    </lineage>
</organism>
<dbReference type="InterPro" id="IPR006941">
    <property type="entry name" value="RNase_CAF1"/>
</dbReference>
<protein>
    <submittedName>
        <fullName evidence="3">CAF1 family ribonuclease</fullName>
    </submittedName>
</protein>
<dbReference type="GO" id="GO:0003723">
    <property type="term" value="F:RNA binding"/>
    <property type="evidence" value="ECO:0007669"/>
    <property type="project" value="TreeGrafter"/>
</dbReference>
<proteinExistence type="inferred from homology"/>
<dbReference type="RefSeq" id="XP_031577326.1">
    <property type="nucleotide sequence ID" value="XM_031720970.1"/>
</dbReference>
<dbReference type="GO" id="GO:0005634">
    <property type="term" value="C:nucleus"/>
    <property type="evidence" value="ECO:0007669"/>
    <property type="project" value="TreeGrafter"/>
</dbReference>
<dbReference type="Proteomes" id="UP000002038">
    <property type="component" value="Unassembled WGS sequence"/>
</dbReference>
<gene>
    <name evidence="3" type="ORF">BDBG_02822</name>
</gene>
<dbReference type="InterPro" id="IPR012337">
    <property type="entry name" value="RNaseH-like_sf"/>
</dbReference>
<comment type="similarity">
    <text evidence="1">Belongs to the CAF1 family.</text>
</comment>
<dbReference type="GO" id="GO:1990432">
    <property type="term" value="P:siRNA 3'-end processing"/>
    <property type="evidence" value="ECO:0007669"/>
    <property type="project" value="TreeGrafter"/>
</dbReference>
<dbReference type="VEuPathDB" id="FungiDB:BDBG_02822"/>
<evidence type="ECO:0000256" key="1">
    <source>
        <dbReference type="ARBA" id="ARBA00008372"/>
    </source>
</evidence>
<dbReference type="GeneID" id="8506005"/>
<evidence type="ECO:0000313" key="3">
    <source>
        <dbReference type="EMBL" id="OAT06644.1"/>
    </source>
</evidence>
<keyword evidence="4" id="KW-1185">Reference proteome</keyword>
<dbReference type="GO" id="GO:0000289">
    <property type="term" value="P:nuclear-transcribed mRNA poly(A) tail shortening"/>
    <property type="evidence" value="ECO:0007669"/>
    <property type="project" value="TreeGrafter"/>
</dbReference>
<dbReference type="PANTHER" id="PTHR15092:SF22">
    <property type="entry name" value="POLY(A)-SPECIFIC RIBONUCLEASE PNLDC1"/>
    <property type="match status" value="1"/>
</dbReference>